<dbReference type="AlphaFoldDB" id="A0A7C8M558"/>
<dbReference type="Gene3D" id="1.20.5.170">
    <property type="match status" value="1"/>
</dbReference>
<sequence length="215" mass="23879">MSNPLADYLSALEARDAREKAHEEYVNAYTKLADRTAALTKQAPPAAEQPTPSPTSSALPIRPPLTPRGKSSAAPSSTPSPSSLLQLRAELASTQKTRSSLELAVSSQAAELSSLKAASASHKARIAALEKAKEQLDRRVRDRADELKGKGRFVEEVQDEMVALSLQLHMAEQEKEKLKEENEELTRRWVRKMEEEARKMNEVHGWEDGRRKGKK</sequence>
<feature type="coiled-coil region" evidence="2">
    <location>
        <begin position="84"/>
        <end position="195"/>
    </location>
</feature>
<accession>A0A7C8M558</accession>
<keyword evidence="2" id="KW-0175">Coiled coil</keyword>
<comment type="caution">
    <text evidence="5">The sequence shown here is derived from an EMBL/GenBank/DDBJ whole genome shotgun (WGS) entry which is preliminary data.</text>
</comment>
<evidence type="ECO:0000313" key="5">
    <source>
        <dbReference type="EMBL" id="KAF2867735.1"/>
    </source>
</evidence>
<dbReference type="EMBL" id="JAADJZ010000022">
    <property type="protein sequence ID" value="KAF2867735.1"/>
    <property type="molecule type" value="Genomic_DNA"/>
</dbReference>
<proteinExistence type="inferred from homology"/>
<evidence type="ECO:0000313" key="6">
    <source>
        <dbReference type="Proteomes" id="UP000481861"/>
    </source>
</evidence>
<comment type="similarity">
    <text evidence="1">Belongs to the ATG16 family.</text>
</comment>
<feature type="region of interest" description="Disordered" evidence="3">
    <location>
        <begin position="36"/>
        <end position="84"/>
    </location>
</feature>
<keyword evidence="6" id="KW-1185">Reference proteome</keyword>
<feature type="domain" description="Autophagy-related protein 16" evidence="4">
    <location>
        <begin position="7"/>
        <end position="201"/>
    </location>
</feature>
<dbReference type="Pfam" id="PF08614">
    <property type="entry name" value="ATG16"/>
    <property type="match status" value="1"/>
</dbReference>
<evidence type="ECO:0000259" key="4">
    <source>
        <dbReference type="Pfam" id="PF08614"/>
    </source>
</evidence>
<evidence type="ECO:0000256" key="3">
    <source>
        <dbReference type="SAM" id="MobiDB-lite"/>
    </source>
</evidence>
<evidence type="ECO:0000256" key="1">
    <source>
        <dbReference type="ARBA" id="ARBA00005331"/>
    </source>
</evidence>
<dbReference type="Proteomes" id="UP000481861">
    <property type="component" value="Unassembled WGS sequence"/>
</dbReference>
<evidence type="ECO:0000256" key="2">
    <source>
        <dbReference type="SAM" id="Coils"/>
    </source>
</evidence>
<reference evidence="5 6" key="1">
    <citation type="submission" date="2020-01" db="EMBL/GenBank/DDBJ databases">
        <authorList>
            <consortium name="DOE Joint Genome Institute"/>
            <person name="Haridas S."/>
            <person name="Albert R."/>
            <person name="Binder M."/>
            <person name="Bloem J."/>
            <person name="Labutti K."/>
            <person name="Salamov A."/>
            <person name="Andreopoulos B."/>
            <person name="Baker S.E."/>
            <person name="Barry K."/>
            <person name="Bills G."/>
            <person name="Bluhm B.H."/>
            <person name="Cannon C."/>
            <person name="Castanera R."/>
            <person name="Culley D.E."/>
            <person name="Daum C."/>
            <person name="Ezra D."/>
            <person name="Gonzalez J.B."/>
            <person name="Henrissat B."/>
            <person name="Kuo A."/>
            <person name="Liang C."/>
            <person name="Lipzen A."/>
            <person name="Lutzoni F."/>
            <person name="Magnuson J."/>
            <person name="Mondo S."/>
            <person name="Nolan M."/>
            <person name="Ohm R."/>
            <person name="Pangilinan J."/>
            <person name="Park H.-J.H."/>
            <person name="Ramirez L."/>
            <person name="Alfaro M."/>
            <person name="Sun H."/>
            <person name="Tritt A."/>
            <person name="Yoshinaga Y."/>
            <person name="Zwiers L.-H.L."/>
            <person name="Turgeon B.G."/>
            <person name="Goodwin S.B."/>
            <person name="Spatafora J.W."/>
            <person name="Crous P.W."/>
            <person name="Grigoriev I.V."/>
        </authorList>
    </citation>
    <scope>NUCLEOTIDE SEQUENCE [LARGE SCALE GENOMIC DNA]</scope>
    <source>
        <strain evidence="5 6">CBS 611.86</strain>
    </source>
</reference>
<name>A0A7C8M558_9PLEO</name>
<protein>
    <submittedName>
        <fullName evidence="5">Autophagy protein 16</fullName>
    </submittedName>
</protein>
<gene>
    <name evidence="5" type="ORF">BDV95DRAFT_581643</name>
</gene>
<dbReference type="InterPro" id="IPR013923">
    <property type="entry name" value="Autophagy-rel_prot_16_dom"/>
</dbReference>
<feature type="compositionally biased region" description="Low complexity" evidence="3">
    <location>
        <begin position="71"/>
        <end position="83"/>
    </location>
</feature>
<organism evidence="5 6">
    <name type="scientific">Massariosphaeria phaeospora</name>
    <dbReference type="NCBI Taxonomy" id="100035"/>
    <lineage>
        <taxon>Eukaryota</taxon>
        <taxon>Fungi</taxon>
        <taxon>Dikarya</taxon>
        <taxon>Ascomycota</taxon>
        <taxon>Pezizomycotina</taxon>
        <taxon>Dothideomycetes</taxon>
        <taxon>Pleosporomycetidae</taxon>
        <taxon>Pleosporales</taxon>
        <taxon>Pleosporales incertae sedis</taxon>
        <taxon>Massariosphaeria</taxon>
    </lineage>
</organism>
<dbReference type="OrthoDB" id="8949486at2759"/>